<dbReference type="EMBL" id="CP136920">
    <property type="protein sequence ID" value="WOO40721.1"/>
    <property type="molecule type" value="Genomic_DNA"/>
</dbReference>
<sequence length="484" mass="55559">MKRCIMVMFDSLNRHMLTPYNAEAWIKAPNFQRLAERSATFDTSYVCSMPCMPARRDFHTGRPNFLHTGWGPIEPYDDSVPEMLKNAGVHSHLATDHYHYLEDGGATYHNRYSTWECYRGQEGDPFYGMVGDLSVPKHFNGKGRKQDWVNRTQIKEDADYPQTKTFDAGLRFIDQNQTEDSWFLQIECFDPHEPFTTDPKWQKLYPSPDIDGVFDWPAYDEVKETPDQVEAAKCNYAALVSKCDASLGAIMDKMDEHSMWDDTMLIVWTDHGYLLGEHGKWAKNWSILYEQIAHTPFFIWDPRSPETAGLHRKSLVQPAIDLGPTLLDYFGLKKTPDMLGHSLSEVISDDKPVRDAAIFGYHGKRVNITDGRYLYFRCPEETGDCYSYTLMPTNMRGFKPDIDSAELCDPFSFTKGHRLLKIGKPGGKRNDDSAPDSLLYDLASDPEQKHAITDESVENRLVQRMKELMQDCDAPSEQYARMGL</sequence>
<gene>
    <name evidence="4" type="ORF">RZN69_19030</name>
</gene>
<dbReference type="CDD" id="cd16148">
    <property type="entry name" value="sulfatase_like"/>
    <property type="match status" value="1"/>
</dbReference>
<accession>A0AAQ3L8A3</accession>
<organism evidence="4 5">
    <name type="scientific">Rubellicoccus peritrichatus</name>
    <dbReference type="NCBI Taxonomy" id="3080537"/>
    <lineage>
        <taxon>Bacteria</taxon>
        <taxon>Pseudomonadati</taxon>
        <taxon>Verrucomicrobiota</taxon>
        <taxon>Opitutia</taxon>
        <taxon>Puniceicoccales</taxon>
        <taxon>Cerasicoccaceae</taxon>
        <taxon>Rubellicoccus</taxon>
    </lineage>
</organism>
<keyword evidence="1" id="KW-0479">Metal-binding</keyword>
<dbReference type="PANTHER" id="PTHR45953">
    <property type="entry name" value="IDURONATE 2-SULFATASE"/>
    <property type="match status" value="1"/>
</dbReference>
<evidence type="ECO:0000313" key="4">
    <source>
        <dbReference type="EMBL" id="WOO40721.1"/>
    </source>
</evidence>
<protein>
    <submittedName>
        <fullName evidence="4">Sulfatase</fullName>
    </submittedName>
</protein>
<reference evidence="4 5" key="1">
    <citation type="submission" date="2023-10" db="EMBL/GenBank/DDBJ databases">
        <title>Rubellicoccus peritrichatus gen. nov., sp. nov., isolated from an algae of coral reef tank.</title>
        <authorList>
            <person name="Luo J."/>
        </authorList>
    </citation>
    <scope>NUCLEOTIDE SEQUENCE [LARGE SCALE GENOMIC DNA]</scope>
    <source>
        <strain evidence="4 5">CR14</strain>
    </source>
</reference>
<dbReference type="SUPFAM" id="SSF53649">
    <property type="entry name" value="Alkaline phosphatase-like"/>
    <property type="match status" value="1"/>
</dbReference>
<dbReference type="RefSeq" id="WP_317832889.1">
    <property type="nucleotide sequence ID" value="NZ_CP136920.1"/>
</dbReference>
<dbReference type="Proteomes" id="UP001304300">
    <property type="component" value="Chromosome"/>
</dbReference>
<dbReference type="GO" id="GO:0005737">
    <property type="term" value="C:cytoplasm"/>
    <property type="evidence" value="ECO:0007669"/>
    <property type="project" value="TreeGrafter"/>
</dbReference>
<dbReference type="InterPro" id="IPR017850">
    <property type="entry name" value="Alkaline_phosphatase_core_sf"/>
</dbReference>
<keyword evidence="2" id="KW-0378">Hydrolase</keyword>
<dbReference type="GO" id="GO:0046872">
    <property type="term" value="F:metal ion binding"/>
    <property type="evidence" value="ECO:0007669"/>
    <property type="project" value="UniProtKB-KW"/>
</dbReference>
<dbReference type="PANTHER" id="PTHR45953:SF1">
    <property type="entry name" value="IDURONATE 2-SULFATASE"/>
    <property type="match status" value="1"/>
</dbReference>
<keyword evidence="5" id="KW-1185">Reference proteome</keyword>
<evidence type="ECO:0000259" key="3">
    <source>
        <dbReference type="Pfam" id="PF00884"/>
    </source>
</evidence>
<dbReference type="GO" id="GO:0008484">
    <property type="term" value="F:sulfuric ester hydrolase activity"/>
    <property type="evidence" value="ECO:0007669"/>
    <property type="project" value="TreeGrafter"/>
</dbReference>
<dbReference type="Gene3D" id="3.40.720.10">
    <property type="entry name" value="Alkaline Phosphatase, subunit A"/>
    <property type="match status" value="1"/>
</dbReference>
<dbReference type="InterPro" id="IPR000917">
    <property type="entry name" value="Sulfatase_N"/>
</dbReference>
<evidence type="ECO:0000256" key="2">
    <source>
        <dbReference type="ARBA" id="ARBA00022801"/>
    </source>
</evidence>
<dbReference type="Pfam" id="PF00884">
    <property type="entry name" value="Sulfatase"/>
    <property type="match status" value="1"/>
</dbReference>
<evidence type="ECO:0000256" key="1">
    <source>
        <dbReference type="ARBA" id="ARBA00022723"/>
    </source>
</evidence>
<evidence type="ECO:0000313" key="5">
    <source>
        <dbReference type="Proteomes" id="UP001304300"/>
    </source>
</evidence>
<dbReference type="KEGG" id="puo:RZN69_19030"/>
<name>A0AAQ3L8A3_9BACT</name>
<proteinExistence type="predicted"/>
<feature type="domain" description="Sulfatase N-terminal" evidence="3">
    <location>
        <begin position="5"/>
        <end position="331"/>
    </location>
</feature>
<dbReference type="AlphaFoldDB" id="A0AAQ3L8A3"/>